<feature type="non-terminal residue" evidence="2">
    <location>
        <position position="1"/>
    </location>
</feature>
<feature type="region of interest" description="Disordered" evidence="1">
    <location>
        <begin position="64"/>
        <end position="98"/>
    </location>
</feature>
<gene>
    <name evidence="2" type="ORF">MNEG_8729</name>
</gene>
<feature type="region of interest" description="Disordered" evidence="1">
    <location>
        <begin position="137"/>
        <end position="168"/>
    </location>
</feature>
<evidence type="ECO:0000256" key="1">
    <source>
        <dbReference type="SAM" id="MobiDB-lite"/>
    </source>
</evidence>
<accession>A0A0D2M794</accession>
<organism evidence="2 3">
    <name type="scientific">Monoraphidium neglectum</name>
    <dbReference type="NCBI Taxonomy" id="145388"/>
    <lineage>
        <taxon>Eukaryota</taxon>
        <taxon>Viridiplantae</taxon>
        <taxon>Chlorophyta</taxon>
        <taxon>core chlorophytes</taxon>
        <taxon>Chlorophyceae</taxon>
        <taxon>CS clade</taxon>
        <taxon>Sphaeropleales</taxon>
        <taxon>Selenastraceae</taxon>
        <taxon>Monoraphidium</taxon>
    </lineage>
</organism>
<evidence type="ECO:0000313" key="2">
    <source>
        <dbReference type="EMBL" id="KIY99229.1"/>
    </source>
</evidence>
<reference evidence="2 3" key="1">
    <citation type="journal article" date="2013" name="BMC Genomics">
        <title>Reconstruction of the lipid metabolism for the microalga Monoraphidium neglectum from its genome sequence reveals characteristics suitable for biofuel production.</title>
        <authorList>
            <person name="Bogen C."/>
            <person name="Al-Dilaimi A."/>
            <person name="Albersmeier A."/>
            <person name="Wichmann J."/>
            <person name="Grundmann M."/>
            <person name="Rupp O."/>
            <person name="Lauersen K.J."/>
            <person name="Blifernez-Klassen O."/>
            <person name="Kalinowski J."/>
            <person name="Goesmann A."/>
            <person name="Mussgnug J.H."/>
            <person name="Kruse O."/>
        </authorList>
    </citation>
    <scope>NUCLEOTIDE SEQUENCE [LARGE SCALE GENOMIC DNA]</scope>
    <source>
        <strain evidence="2 3">SAG 48.87</strain>
    </source>
</reference>
<keyword evidence="3" id="KW-1185">Reference proteome</keyword>
<name>A0A0D2M794_9CHLO</name>
<dbReference type="GeneID" id="25741604"/>
<protein>
    <submittedName>
        <fullName evidence="2">Uncharacterized protein</fullName>
    </submittedName>
</protein>
<dbReference type="RefSeq" id="XP_013898249.1">
    <property type="nucleotide sequence ID" value="XM_014042795.1"/>
</dbReference>
<proteinExistence type="predicted"/>
<dbReference type="KEGG" id="mng:MNEG_8729"/>
<dbReference type="EMBL" id="KK101911">
    <property type="protein sequence ID" value="KIY99229.1"/>
    <property type="molecule type" value="Genomic_DNA"/>
</dbReference>
<dbReference type="AlphaFoldDB" id="A0A0D2M794"/>
<dbReference type="Proteomes" id="UP000054498">
    <property type="component" value="Unassembled WGS sequence"/>
</dbReference>
<feature type="compositionally biased region" description="Low complexity" evidence="1">
    <location>
        <begin position="82"/>
        <end position="98"/>
    </location>
</feature>
<evidence type="ECO:0000313" key="3">
    <source>
        <dbReference type="Proteomes" id="UP000054498"/>
    </source>
</evidence>
<sequence>QRALRSALRRVCDALWGGADAGGASSPAATLPPPSAAAAAAAVAALRSEVEAFEGRADDELANDVLSGGTFSSASPPPPLRLPAASPTSPAASAAGAAASALLPASTRAAVVDAADEDGADVSTTAALGGHALDGCGPASSCNDPGSSDPEGWVEIDSSSPRFGAARG</sequence>